<dbReference type="FunFam" id="3.30.70.1230:FF:000007">
    <property type="entry name" value="Guanylate cyclase soluble subunit alpha-3"/>
    <property type="match status" value="1"/>
</dbReference>
<dbReference type="InterPro" id="IPR011644">
    <property type="entry name" value="Heme_NO-bd"/>
</dbReference>
<organism evidence="11 12">
    <name type="scientific">Artemia franciscana</name>
    <name type="common">Brine shrimp</name>
    <name type="synonym">Artemia sanfranciscana</name>
    <dbReference type="NCBI Taxonomy" id="6661"/>
    <lineage>
        <taxon>Eukaryota</taxon>
        <taxon>Metazoa</taxon>
        <taxon>Ecdysozoa</taxon>
        <taxon>Arthropoda</taxon>
        <taxon>Crustacea</taxon>
        <taxon>Branchiopoda</taxon>
        <taxon>Anostraca</taxon>
        <taxon>Artemiidae</taxon>
        <taxon>Artemia</taxon>
    </lineage>
</organism>
<sequence length="657" mass="74949">MYGLLLLNLSGYIRRTWGESAWEEIRLAAGIKEISFSSHELYPEDYIVKIANAAQKVIGIKPLSLLHGMGISFVSFVGQYGYDRVLSVLGRHLRDFLNGLDNLHEYLRPSYPFMRSPSFFCDNETPNGLTLHFRCSKRSGLVYYTMGQIKQIGLQFFKTEVGIEVVKEETFKNYNSVTFQLSFHNQGYIESQMENKFLIREEEYLPVQADFIFQTFPFSLSFDSLMKIEYLGNSLRLVLPDAKGKLMRDYFLLHRPLVEFNYETILARRNNIFELISQAAVEELRRGSSGKQSRLSNGEIMPFSKEIVHSKGNRPIHLKGQMLYLSEWNRIIYLASPVMPDLDALTDSGLFINDLSMHDFSRDLMMAGTQKSVELKLLLDQERIKSQKLQESMKKLDEEMKRTDELLYQMIPQSVADRLRLGASPLETCQSFDIVTILFSDVVQFTEISSRITPMEVVCLLNSMYSVYDQLTEIHKVYKVETVGDAYMIVGGVPEPCSDHAERVCSMGLGMLQGIRGVAEPFSGEPIQIRVGVHSGPVVAGVVGLKMPRYCLFGDTVNTASRMESNSMPMRIHVSEKTKSLLGSKFRLKERGETKIKGKGLMKTFWLEGKDEEVPMKRVMSAGQVRDNRRGYIPISSEDLLKCDRRASAPKIFKMKD</sequence>
<dbReference type="GO" id="GO:0070026">
    <property type="term" value="F:nitric oxide binding"/>
    <property type="evidence" value="ECO:0007669"/>
    <property type="project" value="TreeGrafter"/>
</dbReference>
<dbReference type="Pfam" id="PF07701">
    <property type="entry name" value="HNOBA"/>
    <property type="match status" value="1"/>
</dbReference>
<dbReference type="Proteomes" id="UP001187531">
    <property type="component" value="Unassembled WGS sequence"/>
</dbReference>
<evidence type="ECO:0000313" key="11">
    <source>
        <dbReference type="EMBL" id="KAK2716103.1"/>
    </source>
</evidence>
<dbReference type="Gene3D" id="6.10.250.780">
    <property type="match status" value="1"/>
</dbReference>
<comment type="similarity">
    <text evidence="8">Belongs to the adenylyl cyclase class-4/guanylyl cyclase family.</text>
</comment>
<evidence type="ECO:0000256" key="8">
    <source>
        <dbReference type="RuleBase" id="RU000405"/>
    </source>
</evidence>
<name>A0AA88HVZ1_ARTSF</name>
<evidence type="ECO:0000256" key="9">
    <source>
        <dbReference type="SAM" id="Coils"/>
    </source>
</evidence>
<dbReference type="EC" id="4.6.1.2" evidence="2"/>
<evidence type="ECO:0000256" key="7">
    <source>
        <dbReference type="ARBA" id="ARBA00023293"/>
    </source>
</evidence>
<dbReference type="PANTHER" id="PTHR45655:SF10">
    <property type="entry name" value="SOLUBLE GUANYLATE CYCLASE 88E"/>
    <property type="match status" value="1"/>
</dbReference>
<evidence type="ECO:0000313" key="12">
    <source>
        <dbReference type="Proteomes" id="UP001187531"/>
    </source>
</evidence>
<dbReference type="AlphaFoldDB" id="A0AA88HVZ1"/>
<evidence type="ECO:0000256" key="6">
    <source>
        <dbReference type="ARBA" id="ARBA00023239"/>
    </source>
</evidence>
<proteinExistence type="inferred from homology"/>
<dbReference type="SMART" id="SM00044">
    <property type="entry name" value="CYCc"/>
    <property type="match status" value="1"/>
</dbReference>
<protein>
    <recommendedName>
        <fullName evidence="2">guanylate cyclase</fullName>
        <ecNumber evidence="2">4.6.1.2</ecNumber>
    </recommendedName>
</protein>
<evidence type="ECO:0000256" key="4">
    <source>
        <dbReference type="ARBA" id="ARBA00022741"/>
    </source>
</evidence>
<dbReference type="GO" id="GO:0005525">
    <property type="term" value="F:GTP binding"/>
    <property type="evidence" value="ECO:0007669"/>
    <property type="project" value="UniProtKB-KW"/>
</dbReference>
<keyword evidence="12" id="KW-1185">Reference proteome</keyword>
<dbReference type="GO" id="GO:0008074">
    <property type="term" value="C:guanylate cyclase complex, soluble"/>
    <property type="evidence" value="ECO:0007669"/>
    <property type="project" value="TreeGrafter"/>
</dbReference>
<keyword evidence="3" id="KW-0963">Cytoplasm</keyword>
<dbReference type="GO" id="GO:0020037">
    <property type="term" value="F:heme binding"/>
    <property type="evidence" value="ECO:0007669"/>
    <property type="project" value="InterPro"/>
</dbReference>
<keyword evidence="6 8" id="KW-0456">Lyase</keyword>
<dbReference type="InterPro" id="IPR018297">
    <property type="entry name" value="A/G_cyclase_CS"/>
</dbReference>
<comment type="caution">
    <text evidence="11">The sequence shown here is derived from an EMBL/GenBank/DDBJ whole genome shotgun (WGS) entry which is preliminary data.</text>
</comment>
<dbReference type="InterPro" id="IPR038158">
    <property type="entry name" value="H-NOX_domain_sf"/>
</dbReference>
<comment type="subcellular location">
    <subcellularLocation>
        <location evidence="1">Cytoplasm</location>
    </subcellularLocation>
</comment>
<dbReference type="InterPro" id="IPR011645">
    <property type="entry name" value="HNOB_dom_associated"/>
</dbReference>
<feature type="domain" description="Guanylate cyclase" evidence="10">
    <location>
        <begin position="436"/>
        <end position="564"/>
    </location>
</feature>
<dbReference type="EMBL" id="JAVRJZ010000012">
    <property type="protein sequence ID" value="KAK2716103.1"/>
    <property type="molecule type" value="Genomic_DNA"/>
</dbReference>
<keyword evidence="5" id="KW-0342">GTP-binding</keyword>
<gene>
    <name evidence="11" type="ORF">QYM36_010622</name>
</gene>
<dbReference type="Gene3D" id="3.30.70.1230">
    <property type="entry name" value="Nucleotide cyclase"/>
    <property type="match status" value="1"/>
</dbReference>
<evidence type="ECO:0000256" key="5">
    <source>
        <dbReference type="ARBA" id="ARBA00023134"/>
    </source>
</evidence>
<dbReference type="GO" id="GO:0038060">
    <property type="term" value="P:nitric oxide-cGMP-mediated signaling"/>
    <property type="evidence" value="ECO:0007669"/>
    <property type="project" value="TreeGrafter"/>
</dbReference>
<feature type="coiled-coil region" evidence="9">
    <location>
        <begin position="379"/>
        <end position="406"/>
    </location>
</feature>
<dbReference type="Gene3D" id="3.30.450.260">
    <property type="entry name" value="Haem NO binding associated domain"/>
    <property type="match status" value="1"/>
</dbReference>
<dbReference type="GO" id="GO:0070482">
    <property type="term" value="P:response to oxygen levels"/>
    <property type="evidence" value="ECO:0007669"/>
    <property type="project" value="TreeGrafter"/>
</dbReference>
<dbReference type="InterPro" id="IPR024096">
    <property type="entry name" value="NO_sig/Golgi_transp_ligand-bd"/>
</dbReference>
<evidence type="ECO:0000259" key="10">
    <source>
        <dbReference type="PROSITE" id="PS50125"/>
    </source>
</evidence>
<evidence type="ECO:0000256" key="1">
    <source>
        <dbReference type="ARBA" id="ARBA00004496"/>
    </source>
</evidence>
<dbReference type="InterPro" id="IPR001054">
    <property type="entry name" value="A/G_cyclase"/>
</dbReference>
<dbReference type="Pfam" id="PF07700">
    <property type="entry name" value="HNOB"/>
    <property type="match status" value="1"/>
</dbReference>
<keyword evidence="9" id="KW-0175">Coiled coil</keyword>
<reference evidence="11" key="1">
    <citation type="submission" date="2023-07" db="EMBL/GenBank/DDBJ databases">
        <title>Chromosome-level genome assembly of Artemia franciscana.</title>
        <authorList>
            <person name="Jo E."/>
        </authorList>
    </citation>
    <scope>NUCLEOTIDE SEQUENCE</scope>
    <source>
        <tissue evidence="11">Whole body</tissue>
    </source>
</reference>
<dbReference type="InterPro" id="IPR042463">
    <property type="entry name" value="HNOB_dom_associated_sf"/>
</dbReference>
<dbReference type="PANTHER" id="PTHR45655">
    <property type="entry name" value="GUANYLATE CYCLASE SOLUBLE SUBUNIT BETA-2"/>
    <property type="match status" value="1"/>
</dbReference>
<keyword evidence="7" id="KW-0141">cGMP biosynthesis</keyword>
<dbReference type="Gene3D" id="3.90.1520.10">
    <property type="entry name" value="H-NOX domain"/>
    <property type="match status" value="1"/>
</dbReference>
<dbReference type="SUPFAM" id="SSF55073">
    <property type="entry name" value="Nucleotide cyclase"/>
    <property type="match status" value="1"/>
</dbReference>
<dbReference type="PROSITE" id="PS50125">
    <property type="entry name" value="GUANYLATE_CYCLASE_2"/>
    <property type="match status" value="1"/>
</dbReference>
<dbReference type="GO" id="GO:0004383">
    <property type="term" value="F:guanylate cyclase activity"/>
    <property type="evidence" value="ECO:0007669"/>
    <property type="project" value="UniProtKB-EC"/>
</dbReference>
<evidence type="ECO:0000256" key="3">
    <source>
        <dbReference type="ARBA" id="ARBA00022490"/>
    </source>
</evidence>
<dbReference type="CDD" id="cd07302">
    <property type="entry name" value="CHD"/>
    <property type="match status" value="1"/>
</dbReference>
<dbReference type="PROSITE" id="PS00452">
    <property type="entry name" value="GUANYLATE_CYCLASE_1"/>
    <property type="match status" value="1"/>
</dbReference>
<dbReference type="GO" id="GO:0019826">
    <property type="term" value="F:oxygen sensor activity"/>
    <property type="evidence" value="ECO:0007669"/>
    <property type="project" value="TreeGrafter"/>
</dbReference>
<evidence type="ECO:0000256" key="2">
    <source>
        <dbReference type="ARBA" id="ARBA00012202"/>
    </source>
</evidence>
<accession>A0AA88HVZ1</accession>
<dbReference type="SUPFAM" id="SSF111126">
    <property type="entry name" value="Ligand-binding domain in the NO signalling and Golgi transport"/>
    <property type="match status" value="1"/>
</dbReference>
<keyword evidence="4" id="KW-0547">Nucleotide-binding</keyword>
<dbReference type="Pfam" id="PF00211">
    <property type="entry name" value="Guanylate_cyc"/>
    <property type="match status" value="1"/>
</dbReference>
<dbReference type="InterPro" id="IPR029787">
    <property type="entry name" value="Nucleotide_cyclase"/>
</dbReference>